<dbReference type="Proteomes" id="UP000249239">
    <property type="component" value="Unassembled WGS sequence"/>
</dbReference>
<name>A0A2W7P5T6_9BACT</name>
<dbReference type="CDD" id="cd03133">
    <property type="entry name" value="GATase1_ES1"/>
    <property type="match status" value="1"/>
</dbReference>
<dbReference type="SUPFAM" id="SSF52317">
    <property type="entry name" value="Class I glutamine amidotransferase-like"/>
    <property type="match status" value="1"/>
</dbReference>
<dbReference type="InterPro" id="IPR026041">
    <property type="entry name" value="ElbB"/>
</dbReference>
<sequence>MPTRKQIAVILSGCGVYDGAEIHEAVFTMWAIEKAGAAYQLFAPDKAQAQVVNHLSGETSDESRNVLTESARIARGHITPLHLLNPTLFDAVILPGGYGVAKNLCSFAFDGDQCSIDEDVKKAILGFHKHHKPIGALCISPVLIAAILGKGQLTIGNDAETANAIKAFGATHTNTSHAETVVDKENKIVSSPCYMLDASITQVAAGAENTVNAVMKLIE</sequence>
<organism evidence="1 2">
    <name type="scientific">Breznakibacter xylanolyticus</name>
    <dbReference type="NCBI Taxonomy" id="990"/>
    <lineage>
        <taxon>Bacteria</taxon>
        <taxon>Pseudomonadati</taxon>
        <taxon>Bacteroidota</taxon>
        <taxon>Bacteroidia</taxon>
        <taxon>Marinilabiliales</taxon>
        <taxon>Marinilabiliaceae</taxon>
        <taxon>Breznakibacter</taxon>
    </lineage>
</organism>
<reference evidence="1 2" key="1">
    <citation type="submission" date="2018-06" db="EMBL/GenBank/DDBJ databases">
        <title>Genomic Encyclopedia of Archaeal and Bacterial Type Strains, Phase II (KMG-II): from individual species to whole genera.</title>
        <authorList>
            <person name="Goeker M."/>
        </authorList>
    </citation>
    <scope>NUCLEOTIDE SEQUENCE [LARGE SCALE GENOMIC DNA]</scope>
    <source>
        <strain evidence="1 2">DSM 6779</strain>
    </source>
</reference>
<dbReference type="InterPro" id="IPR029062">
    <property type="entry name" value="Class_I_gatase-like"/>
</dbReference>
<accession>A0A2W7P5T6</accession>
<dbReference type="PANTHER" id="PTHR10224:SF12">
    <property type="entry name" value="GLYOXALASE ELBB"/>
    <property type="match status" value="1"/>
</dbReference>
<evidence type="ECO:0000313" key="2">
    <source>
        <dbReference type="Proteomes" id="UP000249239"/>
    </source>
</evidence>
<dbReference type="PANTHER" id="PTHR10224">
    <property type="entry name" value="ES1 PROTEIN HOMOLOG, MITOCHONDRIAL"/>
    <property type="match status" value="1"/>
</dbReference>
<protein>
    <submittedName>
        <fullName evidence="1">Enhancing lycopene biosynthesis protein 2</fullName>
    </submittedName>
</protein>
<dbReference type="RefSeq" id="WP_111443880.1">
    <property type="nucleotide sequence ID" value="NZ_QKZK01000001.1"/>
</dbReference>
<dbReference type="Gene3D" id="3.40.50.880">
    <property type="match status" value="1"/>
</dbReference>
<dbReference type="AlphaFoldDB" id="A0A2W7P5T6"/>
<dbReference type="OrthoDB" id="9800516at2"/>
<dbReference type="EMBL" id="QKZK01000001">
    <property type="protein sequence ID" value="PZX20726.1"/>
    <property type="molecule type" value="Genomic_DNA"/>
</dbReference>
<dbReference type="PIRSF" id="PIRSF006320">
    <property type="entry name" value="Elb2"/>
    <property type="match status" value="1"/>
</dbReference>
<comment type="caution">
    <text evidence="1">The sequence shown here is derived from an EMBL/GenBank/DDBJ whole genome shotgun (WGS) entry which is preliminary data.</text>
</comment>
<proteinExistence type="predicted"/>
<evidence type="ECO:0000313" key="1">
    <source>
        <dbReference type="EMBL" id="PZX20726.1"/>
    </source>
</evidence>
<dbReference type="NCBIfam" id="NF008747">
    <property type="entry name" value="PRK11780.1"/>
    <property type="match status" value="1"/>
</dbReference>
<keyword evidence="2" id="KW-1185">Reference proteome</keyword>
<gene>
    <name evidence="1" type="ORF">LX69_00151</name>
</gene>